<evidence type="ECO:0000256" key="1">
    <source>
        <dbReference type="HAMAP-Rule" id="MF_01077"/>
    </source>
</evidence>
<dbReference type="EMBL" id="FWDO01000007">
    <property type="protein sequence ID" value="SLM19590.1"/>
    <property type="molecule type" value="Genomic_DNA"/>
</dbReference>
<keyword evidence="1" id="KW-0963">Cytoplasm</keyword>
<keyword evidence="1" id="KW-0690">Ribosome biogenesis</keyword>
<evidence type="ECO:0000313" key="2">
    <source>
        <dbReference type="EMBL" id="SLM19590.1"/>
    </source>
</evidence>
<comment type="subcellular location">
    <subcellularLocation>
        <location evidence="1">Cytoplasm</location>
    </subcellularLocation>
</comment>
<dbReference type="HAMAP" id="MF_01077">
    <property type="entry name" value="RimP"/>
    <property type="match status" value="1"/>
</dbReference>
<dbReference type="GO" id="GO:0005737">
    <property type="term" value="C:cytoplasm"/>
    <property type="evidence" value="ECO:0007669"/>
    <property type="project" value="UniProtKB-SubCell"/>
</dbReference>
<organism evidence="2">
    <name type="scientific">uncultured spirochete</name>
    <dbReference type="NCBI Taxonomy" id="156406"/>
    <lineage>
        <taxon>Bacteria</taxon>
        <taxon>Pseudomonadati</taxon>
        <taxon>Spirochaetota</taxon>
        <taxon>Spirochaetia</taxon>
        <taxon>Spirochaetales</taxon>
        <taxon>environmental samples</taxon>
    </lineage>
</organism>
<dbReference type="SUPFAM" id="SSF75420">
    <property type="entry name" value="YhbC-like, N-terminal domain"/>
    <property type="match status" value="1"/>
</dbReference>
<dbReference type="AlphaFoldDB" id="A0A3P3XTI3"/>
<sequence>MSDKELEKEIDEVLKAGGLDLLEFSASRHRGSLHVKAVIYGKNGTGTDECTKAYRLILPRVQMQLGVQNPYIEVYSPGIDRVIRTAREWQAFTDRFILFLTADRPDWCRGRIIHFENGIVQIETDDTVSNIPVASILKAKLDSSHEGEKAHGI</sequence>
<name>A0A3P3XTI3_9SPIR</name>
<comment type="similarity">
    <text evidence="1">Belongs to the RimP family.</text>
</comment>
<proteinExistence type="inferred from homology"/>
<protein>
    <recommendedName>
        <fullName evidence="1">Ribosome maturation factor RimP</fullName>
    </recommendedName>
</protein>
<gene>
    <name evidence="1" type="primary">rimP</name>
    <name evidence="2" type="ORF">SPIRO4BDMA_70012</name>
</gene>
<dbReference type="InterPro" id="IPR003728">
    <property type="entry name" value="Ribosome_maturation_RimP"/>
</dbReference>
<comment type="function">
    <text evidence="1">Required for maturation of 30S ribosomal subunits.</text>
</comment>
<accession>A0A3P3XTI3</accession>
<dbReference type="GO" id="GO:0042274">
    <property type="term" value="P:ribosomal small subunit biogenesis"/>
    <property type="evidence" value="ECO:0007669"/>
    <property type="project" value="UniProtKB-UniRule"/>
</dbReference>
<dbReference type="InterPro" id="IPR035956">
    <property type="entry name" value="RimP_N_sf"/>
</dbReference>
<reference evidence="2" key="1">
    <citation type="submission" date="2017-02" db="EMBL/GenBank/DDBJ databases">
        <authorList>
            <person name="Regsiter A."/>
            <person name="William W."/>
        </authorList>
    </citation>
    <scope>NUCLEOTIDE SEQUENCE</scope>
    <source>
        <strain evidence="2">BdmA 4</strain>
    </source>
</reference>